<name>A0A1I7NEI9_9HYPH</name>
<evidence type="ECO:0000256" key="1">
    <source>
        <dbReference type="ARBA" id="ARBA00044777"/>
    </source>
</evidence>
<dbReference type="OrthoDB" id="9793741at2"/>
<dbReference type="Pfam" id="PF02616">
    <property type="entry name" value="SMC_ScpA"/>
    <property type="match status" value="1"/>
</dbReference>
<sequence>MDETAAQGESDHSGWDASGLENMPAEGEAFVVDIEGFEGPLDLLLALARTQKVDLTKISILALVEQYLGFIAEAQLMKLELAADYLVMAAWLAYLKSRLLLPKEKDNAETASAEEMAQRLSFRLMRLEAMRDKAAILLTRRRLDQDVFARGQPEHVKVTRDTTYTATVYDLLKAYADQRKRTIRVVHVVKARRVWSIKEARQRLERLVGASAGDWAQLDLFLEQYLPRNEEERSALASSFGATLEMAREGLIELRQDEPFAPIYMRKREAGATWEKIG</sequence>
<dbReference type="PANTHER" id="PTHR33969">
    <property type="entry name" value="SEGREGATION AND CONDENSATION PROTEIN A"/>
    <property type="match status" value="1"/>
</dbReference>
<dbReference type="STRING" id="51670.SAMN04488557_1822"/>
<dbReference type="RefSeq" id="WP_092867223.1">
    <property type="nucleotide sequence ID" value="NZ_FPCH01000002.1"/>
</dbReference>
<reference evidence="3" key="1">
    <citation type="submission" date="2016-10" db="EMBL/GenBank/DDBJ databases">
        <authorList>
            <person name="Varghese N."/>
            <person name="Submissions S."/>
        </authorList>
    </citation>
    <scope>NUCLEOTIDE SEQUENCE [LARGE SCALE GENOMIC DNA]</scope>
    <source>
        <strain evidence="3">DSM 1565</strain>
    </source>
</reference>
<dbReference type="EMBL" id="FPCH01000002">
    <property type="protein sequence ID" value="SFV33059.1"/>
    <property type="molecule type" value="Genomic_DNA"/>
</dbReference>
<protein>
    <recommendedName>
        <fullName evidence="1">Segregation and condensation protein A</fullName>
    </recommendedName>
</protein>
<proteinExistence type="predicted"/>
<dbReference type="Gene3D" id="6.10.250.2410">
    <property type="match status" value="1"/>
</dbReference>
<keyword evidence="3" id="KW-1185">Reference proteome</keyword>
<evidence type="ECO:0000313" key="2">
    <source>
        <dbReference type="EMBL" id="SFV33059.1"/>
    </source>
</evidence>
<gene>
    <name evidence="2" type="ORF">SAMN04488557_1822</name>
</gene>
<dbReference type="InterPro" id="IPR003768">
    <property type="entry name" value="ScpA"/>
</dbReference>
<dbReference type="PANTHER" id="PTHR33969:SF2">
    <property type="entry name" value="SEGREGATION AND CONDENSATION PROTEIN A"/>
    <property type="match status" value="1"/>
</dbReference>
<dbReference type="Proteomes" id="UP000199423">
    <property type="component" value="Unassembled WGS sequence"/>
</dbReference>
<accession>A0A1I7NEI9</accession>
<organism evidence="2 3">
    <name type="scientific">Hyphomicrobium facile</name>
    <dbReference type="NCBI Taxonomy" id="51670"/>
    <lineage>
        <taxon>Bacteria</taxon>
        <taxon>Pseudomonadati</taxon>
        <taxon>Pseudomonadota</taxon>
        <taxon>Alphaproteobacteria</taxon>
        <taxon>Hyphomicrobiales</taxon>
        <taxon>Hyphomicrobiaceae</taxon>
        <taxon>Hyphomicrobium</taxon>
    </lineage>
</organism>
<evidence type="ECO:0000313" key="3">
    <source>
        <dbReference type="Proteomes" id="UP000199423"/>
    </source>
</evidence>
<dbReference type="AlphaFoldDB" id="A0A1I7NEI9"/>